<feature type="compositionally biased region" description="Polar residues" evidence="10">
    <location>
        <begin position="1327"/>
        <end position="1340"/>
    </location>
</feature>
<proteinExistence type="inferred from homology"/>
<evidence type="ECO:0000313" key="15">
    <source>
        <dbReference type="Proteomes" id="UP000695562"/>
    </source>
</evidence>
<dbReference type="GO" id="GO:0016887">
    <property type="term" value="F:ATP hydrolysis activity"/>
    <property type="evidence" value="ECO:0007669"/>
    <property type="project" value="InterPro"/>
</dbReference>
<keyword evidence="4 11" id="KW-0812">Transmembrane</keyword>
<evidence type="ECO:0000259" key="13">
    <source>
        <dbReference type="PROSITE" id="PS50929"/>
    </source>
</evidence>
<dbReference type="SUPFAM" id="SSF90123">
    <property type="entry name" value="ABC transporter transmembrane region"/>
    <property type="match status" value="2"/>
</dbReference>
<dbReference type="FunFam" id="3.40.50.300:FF:002981">
    <property type="entry name" value="ABC transporter C family member 5"/>
    <property type="match status" value="1"/>
</dbReference>
<evidence type="ECO:0000256" key="2">
    <source>
        <dbReference type="ARBA" id="ARBA00009726"/>
    </source>
</evidence>
<dbReference type="Gene3D" id="1.20.1560.10">
    <property type="entry name" value="ABC transporter type 1, transmembrane domain"/>
    <property type="match status" value="2"/>
</dbReference>
<comment type="similarity">
    <text evidence="2">Belongs to the ABC transporter superfamily. ABCC family. Conjugate transporter (TC 3.A.1.208) subfamily.</text>
</comment>
<feature type="domain" description="ABC transmembrane type-1" evidence="13">
    <location>
        <begin position="122"/>
        <end position="403"/>
    </location>
</feature>
<dbReference type="GO" id="GO:0140359">
    <property type="term" value="F:ABC-type transporter activity"/>
    <property type="evidence" value="ECO:0007669"/>
    <property type="project" value="InterPro"/>
</dbReference>
<feature type="transmembrane region" description="Helical" evidence="11">
    <location>
        <begin position="973"/>
        <end position="994"/>
    </location>
</feature>
<dbReference type="InterPro" id="IPR017871">
    <property type="entry name" value="ABC_transporter-like_CS"/>
</dbReference>
<keyword evidence="9 11" id="KW-0472">Membrane</keyword>
<keyword evidence="3" id="KW-0813">Transport</keyword>
<dbReference type="InterPro" id="IPR003439">
    <property type="entry name" value="ABC_transporter-like_ATP-bd"/>
</dbReference>
<evidence type="ECO:0000256" key="1">
    <source>
        <dbReference type="ARBA" id="ARBA00004141"/>
    </source>
</evidence>
<keyword evidence="7" id="KW-0067">ATP-binding</keyword>
<dbReference type="GO" id="GO:0016020">
    <property type="term" value="C:membrane"/>
    <property type="evidence" value="ECO:0007669"/>
    <property type="project" value="UniProtKB-SubCell"/>
</dbReference>
<dbReference type="GO" id="GO:0005524">
    <property type="term" value="F:ATP binding"/>
    <property type="evidence" value="ECO:0007669"/>
    <property type="project" value="UniProtKB-KW"/>
</dbReference>
<dbReference type="PANTHER" id="PTHR24223:SF329">
    <property type="entry name" value="ABC TRANSPORTER C FAMILY MEMBER 10-RELATED"/>
    <property type="match status" value="1"/>
</dbReference>
<keyword evidence="8 11" id="KW-1133">Transmembrane helix</keyword>
<accession>A0A8J4PUR9</accession>
<dbReference type="InterPro" id="IPR036640">
    <property type="entry name" value="ABC1_TM_sf"/>
</dbReference>
<keyword evidence="5" id="KW-0677">Repeat</keyword>
<feature type="region of interest" description="Disordered" evidence="10">
    <location>
        <begin position="1326"/>
        <end position="1386"/>
    </location>
</feature>
<evidence type="ECO:0008006" key="16">
    <source>
        <dbReference type="Google" id="ProtNLM"/>
    </source>
</evidence>
<evidence type="ECO:0000256" key="4">
    <source>
        <dbReference type="ARBA" id="ARBA00022692"/>
    </source>
</evidence>
<reference evidence="14" key="1">
    <citation type="submission" date="2020-01" db="EMBL/GenBank/DDBJ databases">
        <title>Development of genomics and gene disruption for Polysphondylium violaceum indicates a role for the polyketide synthase stlB in stalk morphogenesis.</title>
        <authorList>
            <person name="Narita B."/>
            <person name="Kawabe Y."/>
            <person name="Kin K."/>
            <person name="Saito T."/>
            <person name="Gibbs R."/>
            <person name="Kuspa A."/>
            <person name="Muzny D."/>
            <person name="Queller D."/>
            <person name="Richards S."/>
            <person name="Strassman J."/>
            <person name="Sucgang R."/>
            <person name="Worley K."/>
            <person name="Schaap P."/>
        </authorList>
    </citation>
    <scope>NUCLEOTIDE SEQUENCE</scope>
    <source>
        <strain evidence="14">QSvi11</strain>
    </source>
</reference>
<keyword evidence="6" id="KW-0547">Nucleotide-binding</keyword>
<comment type="caution">
    <text evidence="14">The sequence shown here is derived from an EMBL/GenBank/DDBJ whole genome shotgun (WGS) entry which is preliminary data.</text>
</comment>
<dbReference type="InterPro" id="IPR050173">
    <property type="entry name" value="ABC_transporter_C-like"/>
</dbReference>
<feature type="region of interest" description="Disordered" evidence="10">
    <location>
        <begin position="1"/>
        <end position="39"/>
    </location>
</feature>
<feature type="transmembrane region" description="Helical" evidence="11">
    <location>
        <begin position="888"/>
        <end position="907"/>
    </location>
</feature>
<feature type="transmembrane region" description="Helical" evidence="11">
    <location>
        <begin position="790"/>
        <end position="809"/>
    </location>
</feature>
<organism evidence="14 15">
    <name type="scientific">Polysphondylium violaceum</name>
    <dbReference type="NCBI Taxonomy" id="133409"/>
    <lineage>
        <taxon>Eukaryota</taxon>
        <taxon>Amoebozoa</taxon>
        <taxon>Evosea</taxon>
        <taxon>Eumycetozoa</taxon>
        <taxon>Dictyostelia</taxon>
        <taxon>Dictyosteliales</taxon>
        <taxon>Dictyosteliaceae</taxon>
        <taxon>Polysphondylium</taxon>
    </lineage>
</organism>
<dbReference type="FunFam" id="3.40.50.300:FF:000163">
    <property type="entry name" value="Multidrug resistance-associated protein member 4"/>
    <property type="match status" value="1"/>
</dbReference>
<feature type="transmembrane region" description="Helical" evidence="11">
    <location>
        <begin position="344"/>
        <end position="366"/>
    </location>
</feature>
<dbReference type="InterPro" id="IPR011527">
    <property type="entry name" value="ABC1_TM_dom"/>
</dbReference>
<feature type="compositionally biased region" description="Low complexity" evidence="10">
    <location>
        <begin position="1351"/>
        <end position="1386"/>
    </location>
</feature>
<dbReference type="PANTHER" id="PTHR24223">
    <property type="entry name" value="ATP-BINDING CASSETTE SUB-FAMILY C"/>
    <property type="match status" value="1"/>
</dbReference>
<evidence type="ECO:0000256" key="8">
    <source>
        <dbReference type="ARBA" id="ARBA00022989"/>
    </source>
</evidence>
<feature type="transmembrane region" description="Helical" evidence="11">
    <location>
        <begin position="386"/>
        <end position="408"/>
    </location>
</feature>
<dbReference type="InterPro" id="IPR027417">
    <property type="entry name" value="P-loop_NTPase"/>
</dbReference>
<dbReference type="CDD" id="cd18579">
    <property type="entry name" value="ABC_6TM_ABCC_D1"/>
    <property type="match status" value="1"/>
</dbReference>
<comment type="subcellular location">
    <subcellularLocation>
        <location evidence="1">Membrane</location>
        <topology evidence="1">Multi-pass membrane protein</topology>
    </subcellularLocation>
</comment>
<evidence type="ECO:0000313" key="14">
    <source>
        <dbReference type="EMBL" id="KAF2069971.1"/>
    </source>
</evidence>
<dbReference type="GO" id="GO:0030587">
    <property type="term" value="P:sorocarp development"/>
    <property type="evidence" value="ECO:0007669"/>
    <property type="project" value="UniProtKB-ARBA"/>
</dbReference>
<feature type="transmembrane region" description="Helical" evidence="11">
    <location>
        <begin position="234"/>
        <end position="255"/>
    </location>
</feature>
<protein>
    <recommendedName>
        <fullName evidence="16">ABC transporter C family protein</fullName>
    </recommendedName>
</protein>
<dbReference type="SMART" id="SM00382">
    <property type="entry name" value="AAA"/>
    <property type="match status" value="2"/>
</dbReference>
<dbReference type="Proteomes" id="UP000695562">
    <property type="component" value="Unassembled WGS sequence"/>
</dbReference>
<dbReference type="PROSITE" id="PS50929">
    <property type="entry name" value="ABC_TM1F"/>
    <property type="match status" value="2"/>
</dbReference>
<feature type="domain" description="ABC transmembrane type-1" evidence="13">
    <location>
        <begin position="744"/>
        <end position="1030"/>
    </location>
</feature>
<dbReference type="InterPro" id="IPR044746">
    <property type="entry name" value="ABCC_6TM_D1"/>
</dbReference>
<dbReference type="PROSITE" id="PS00211">
    <property type="entry name" value="ABC_TRANSPORTER_1"/>
    <property type="match status" value="1"/>
</dbReference>
<dbReference type="CDD" id="cd03244">
    <property type="entry name" value="ABCC_MRP_domain2"/>
    <property type="match status" value="1"/>
</dbReference>
<name>A0A8J4PUR9_9MYCE</name>
<evidence type="ECO:0000256" key="3">
    <source>
        <dbReference type="ARBA" id="ARBA00022448"/>
    </source>
</evidence>
<feature type="transmembrane region" description="Helical" evidence="11">
    <location>
        <begin position="261"/>
        <end position="281"/>
    </location>
</feature>
<evidence type="ECO:0000256" key="9">
    <source>
        <dbReference type="ARBA" id="ARBA00023136"/>
    </source>
</evidence>
<feature type="domain" description="ABC transporter" evidence="12">
    <location>
        <begin position="1067"/>
        <end position="1301"/>
    </location>
</feature>
<dbReference type="SUPFAM" id="SSF52540">
    <property type="entry name" value="P-loop containing nucleoside triphosphate hydrolases"/>
    <property type="match status" value="2"/>
</dbReference>
<evidence type="ECO:0000256" key="11">
    <source>
        <dbReference type="SAM" id="Phobius"/>
    </source>
</evidence>
<evidence type="ECO:0000259" key="12">
    <source>
        <dbReference type="PROSITE" id="PS50893"/>
    </source>
</evidence>
<evidence type="ECO:0000256" key="5">
    <source>
        <dbReference type="ARBA" id="ARBA00022737"/>
    </source>
</evidence>
<evidence type="ECO:0000256" key="7">
    <source>
        <dbReference type="ARBA" id="ARBA00022840"/>
    </source>
</evidence>
<dbReference type="FunFam" id="1.20.1560.10:FF:000024">
    <property type="entry name" value="ABC transporter C family member 2"/>
    <property type="match status" value="1"/>
</dbReference>
<dbReference type="InterPro" id="IPR044726">
    <property type="entry name" value="ABCC_6TM_D2"/>
</dbReference>
<dbReference type="PROSITE" id="PS50893">
    <property type="entry name" value="ABC_TRANSPORTER_2"/>
    <property type="match status" value="2"/>
</dbReference>
<gene>
    <name evidence="14" type="ORF">CYY_008709</name>
</gene>
<dbReference type="CDD" id="cd18580">
    <property type="entry name" value="ABC_6TM_ABCC_D2"/>
    <property type="match status" value="1"/>
</dbReference>
<sequence>MTEEVETSMGDTPQDIPMKEMEKKKKEKVKKPKMGWNGEDSPEENSFFLFKLTFDWANPFIWFCYRNVLELHHIWNLATYDRAETLSRKIAETWKVELTRPKPSYMKAAIRAFGLYFAISWIFYAIYAASQFVGPELLSRMVKFVIATKTGTSTEDPNMGYYYALAMFGSAMIGSFCLYQSNMISARTGDWLRSIIVCDVYKKALKLSNSSKSNTSPGEIVNLMSNDAQRMVEVFLLVNNGLFAIPQIAVSIGLLYRAIGWPTFVGFGLMIFAVPLNGIAAKKLTEVRRNMIKHTDARVKTTNEILQAIKIIKLYAWENSFARKVNDRRDEEVKMLFSFSHYRAFLIIVVAALPTAVSVLVFSTYYGYYKELDAANIFSSLAYLNILRMPLGFLPIIIALLAQLYIAAGRITNFLLLSEIKPLKESTDPNKEVGVYVNEANFSWNAEKPESFELKNINGTFSGPTLTMVVGSVGSGKSSFCQSILGEMDLKSGDLEVKGNIAYVSQQAWIINATLRENILFGKEYDEEKYQKVLDVCALKRDIELFPAGDMVEIGERGVNLSGGQKQRVSIARAVYSDSDIYILDDPLSAVDAHVGKHLFHKCFNGILKGKTIILAANQLNFLPYCDKALVLKGGEIVEQGNYKQIISSGSDFAIQLANYGVDEISEKEEVEEVEEKGKHHHHQQPEKLTSEGIEIKEMTKQTDKQEIKNEDGNLIQQEERETGSVGLNVYWKYFKSGGVALFVTSIALFLGDTGVRTFCDWWLSHWSNAANSRQVNPNYQDSLSNNQYLYIYIGIGVFSVIVSGFRNFVYFDYTVRCSKVIHDKLFSALLRAPMWFFDVTPLGRIINRFTRDLDGIDNLIAAAVSQYITFFATVVATLIIISIITPYLLIPLAPIIIIFYFLQYFYRFTSRELQRLESISRSPIFAHFSETLNGVTTIRAYKKIESNILANQQKLDNNNKCYLTLQAMNQWLGLRLDFLGNLVIFFACLFVTIDKGTIEAASVGLSLSYSLSITANLNRATLQAADTETKMNSVERIYHYIKGPVEAEQIKPDCRPAPEWPSKGGIVFDNLIMRYREGLDPVLRGISCEIRPQEKVGIVGRTGAGKSSIVLALFRLVESSEGQILIDGEDISKFGLHDLRRNLSIIPQDPVLFSGTLRDNLDPFKESSDDSLWELLEQIQLKATVQGLEGGLECKVTENGENWSVGQRQLICLGRALLRKPKILVLDEATASVDSHTDSLIQRTVREQFKSATILTIAHRLNTIMDSDRIMVLDAGRVSEFDSPYTLLQNPTGLLSWLVDETGPQNSIFLRKLAKAKYDGVELPANISSPNLESLNTPIQDEIDQRDLMSSSSSSSSSNSNSPTTTSPSETQTTTSYTGTPSTTD</sequence>
<feature type="transmembrane region" description="Helical" evidence="11">
    <location>
        <begin position="108"/>
        <end position="129"/>
    </location>
</feature>
<dbReference type="Gene3D" id="3.40.50.300">
    <property type="entry name" value="P-loop containing nucleotide triphosphate hydrolases"/>
    <property type="match status" value="2"/>
</dbReference>
<dbReference type="OrthoDB" id="29192at2759"/>
<dbReference type="InterPro" id="IPR003593">
    <property type="entry name" value="AAA+_ATPase"/>
</dbReference>
<feature type="domain" description="ABC transporter" evidence="12">
    <location>
        <begin position="437"/>
        <end position="659"/>
    </location>
</feature>
<dbReference type="Pfam" id="PF00005">
    <property type="entry name" value="ABC_tran"/>
    <property type="match status" value="2"/>
</dbReference>
<dbReference type="FunFam" id="1.20.1560.10:FF:000010">
    <property type="entry name" value="Multidrug resistance-associated ABC transporter"/>
    <property type="match status" value="1"/>
</dbReference>
<keyword evidence="15" id="KW-1185">Reference proteome</keyword>
<feature type="transmembrane region" description="Helical" evidence="11">
    <location>
        <begin position="160"/>
        <end position="179"/>
    </location>
</feature>
<evidence type="ECO:0000256" key="6">
    <source>
        <dbReference type="ARBA" id="ARBA00022741"/>
    </source>
</evidence>
<dbReference type="EMBL" id="AJWJ01000564">
    <property type="protein sequence ID" value="KAF2069971.1"/>
    <property type="molecule type" value="Genomic_DNA"/>
</dbReference>
<dbReference type="Pfam" id="PF00664">
    <property type="entry name" value="ABC_membrane"/>
    <property type="match status" value="2"/>
</dbReference>
<feature type="transmembrane region" description="Helical" evidence="11">
    <location>
        <begin position="860"/>
        <end position="882"/>
    </location>
</feature>
<evidence type="ECO:0000256" key="10">
    <source>
        <dbReference type="SAM" id="MobiDB-lite"/>
    </source>
</evidence>
<dbReference type="CDD" id="cd03250">
    <property type="entry name" value="ABCC_MRP_domain1"/>
    <property type="match status" value="1"/>
</dbReference>